<name>A0A9P8NWK3_9ASCO</name>
<evidence type="ECO:0000256" key="1">
    <source>
        <dbReference type="SAM" id="MobiDB-lite"/>
    </source>
</evidence>
<keyword evidence="3" id="KW-1185">Reference proteome</keyword>
<protein>
    <submittedName>
        <fullName evidence="2">Uncharacterized protein</fullName>
    </submittedName>
</protein>
<sequence>MSPKSPKTEPKISMTRIFTNKLESAASEIAAVDPVTPTATPQMRLLRPTVSPAQNNEYPVYKFSLVKSEAVSTAVSLDENTMAMIKPRTRDEDAPGRSNNREANT</sequence>
<accession>A0A9P8NWK3</accession>
<comment type="caution">
    <text evidence="2">The sequence shown here is derived from an EMBL/GenBank/DDBJ whole genome shotgun (WGS) entry which is preliminary data.</text>
</comment>
<gene>
    <name evidence="2" type="ORF">OGATHE_005413</name>
</gene>
<dbReference type="EMBL" id="JAEUBD010001468">
    <property type="protein sequence ID" value="KAH3661080.1"/>
    <property type="molecule type" value="Genomic_DNA"/>
</dbReference>
<dbReference type="Proteomes" id="UP000788993">
    <property type="component" value="Unassembled WGS sequence"/>
</dbReference>
<proteinExistence type="predicted"/>
<reference evidence="2" key="1">
    <citation type="journal article" date="2021" name="Open Biol.">
        <title>Shared evolutionary footprints suggest mitochondrial oxidative damage underlies multiple complex I losses in fungi.</title>
        <authorList>
            <person name="Schikora-Tamarit M.A."/>
            <person name="Marcet-Houben M."/>
            <person name="Nosek J."/>
            <person name="Gabaldon T."/>
        </authorList>
    </citation>
    <scope>NUCLEOTIDE SEQUENCE</scope>
    <source>
        <strain evidence="2">NCAIM Y.01608</strain>
    </source>
</reference>
<reference evidence="2" key="2">
    <citation type="submission" date="2021-01" db="EMBL/GenBank/DDBJ databases">
        <authorList>
            <person name="Schikora-Tamarit M.A."/>
        </authorList>
    </citation>
    <scope>NUCLEOTIDE SEQUENCE</scope>
    <source>
        <strain evidence="2">NCAIM Y.01608</strain>
    </source>
</reference>
<organism evidence="2 3">
    <name type="scientific">Ogataea polymorpha</name>
    <dbReference type="NCBI Taxonomy" id="460523"/>
    <lineage>
        <taxon>Eukaryota</taxon>
        <taxon>Fungi</taxon>
        <taxon>Dikarya</taxon>
        <taxon>Ascomycota</taxon>
        <taxon>Saccharomycotina</taxon>
        <taxon>Pichiomycetes</taxon>
        <taxon>Pichiales</taxon>
        <taxon>Pichiaceae</taxon>
        <taxon>Ogataea</taxon>
    </lineage>
</organism>
<evidence type="ECO:0000313" key="3">
    <source>
        <dbReference type="Proteomes" id="UP000788993"/>
    </source>
</evidence>
<evidence type="ECO:0000313" key="2">
    <source>
        <dbReference type="EMBL" id="KAH3661080.1"/>
    </source>
</evidence>
<dbReference type="AlphaFoldDB" id="A0A9P8NWK3"/>
<feature type="region of interest" description="Disordered" evidence="1">
    <location>
        <begin position="82"/>
        <end position="105"/>
    </location>
</feature>